<dbReference type="OrthoDB" id="4366281at2759"/>
<name>A0A9W9SA13_9EURO</name>
<keyword evidence="2" id="KW-1185">Reference proteome</keyword>
<dbReference type="GeneID" id="81463094"/>
<gene>
    <name evidence="1" type="ORF">N7517_006181</name>
</gene>
<reference evidence="1" key="2">
    <citation type="journal article" date="2023" name="IMA Fungus">
        <title>Comparative genomic study of the Penicillium genus elucidates a diverse pangenome and 15 lateral gene transfer events.</title>
        <authorList>
            <person name="Petersen C."/>
            <person name="Sorensen T."/>
            <person name="Nielsen M.R."/>
            <person name="Sondergaard T.E."/>
            <person name="Sorensen J.L."/>
            <person name="Fitzpatrick D.A."/>
            <person name="Frisvad J.C."/>
            <person name="Nielsen K.L."/>
        </authorList>
    </citation>
    <scope>NUCLEOTIDE SEQUENCE</scope>
    <source>
        <strain evidence="1">IBT 3081</strain>
    </source>
</reference>
<dbReference type="AlphaFoldDB" id="A0A9W9SA13"/>
<evidence type="ECO:0000313" key="2">
    <source>
        <dbReference type="Proteomes" id="UP001147752"/>
    </source>
</evidence>
<reference evidence="1" key="1">
    <citation type="submission" date="2022-12" db="EMBL/GenBank/DDBJ databases">
        <authorList>
            <person name="Petersen C."/>
        </authorList>
    </citation>
    <scope>NUCLEOTIDE SEQUENCE</scope>
    <source>
        <strain evidence="1">IBT 3081</strain>
    </source>
</reference>
<protein>
    <submittedName>
        <fullName evidence="1">Uncharacterized protein</fullName>
    </submittedName>
</protein>
<sequence>MRFLNSLWGTRPFWAACHYDLKAYEIGAESTQISEGIRFAISLPGLEEDCLRPYSIETARLIETLLHHARDERLGRQKLTPETIDISVLLWLQRKGLTMQALEQVEKLVDAADVFLTTLAGALHWEGLMWHLPQ</sequence>
<dbReference type="EMBL" id="JAPZBT010000002">
    <property type="protein sequence ID" value="KAJ5374175.1"/>
    <property type="molecule type" value="Genomic_DNA"/>
</dbReference>
<organism evidence="1 2">
    <name type="scientific">Penicillium concentricum</name>
    <dbReference type="NCBI Taxonomy" id="293559"/>
    <lineage>
        <taxon>Eukaryota</taxon>
        <taxon>Fungi</taxon>
        <taxon>Dikarya</taxon>
        <taxon>Ascomycota</taxon>
        <taxon>Pezizomycotina</taxon>
        <taxon>Eurotiomycetes</taxon>
        <taxon>Eurotiomycetidae</taxon>
        <taxon>Eurotiales</taxon>
        <taxon>Aspergillaceae</taxon>
        <taxon>Penicillium</taxon>
    </lineage>
</organism>
<dbReference type="Proteomes" id="UP001147752">
    <property type="component" value="Unassembled WGS sequence"/>
</dbReference>
<comment type="caution">
    <text evidence="1">The sequence shown here is derived from an EMBL/GenBank/DDBJ whole genome shotgun (WGS) entry which is preliminary data.</text>
</comment>
<evidence type="ECO:0000313" key="1">
    <source>
        <dbReference type="EMBL" id="KAJ5374175.1"/>
    </source>
</evidence>
<dbReference type="RefSeq" id="XP_056580161.1">
    <property type="nucleotide sequence ID" value="XM_056723911.1"/>
</dbReference>
<accession>A0A9W9SA13</accession>
<proteinExistence type="predicted"/>